<evidence type="ECO:0000259" key="4">
    <source>
        <dbReference type="Pfam" id="PF13579"/>
    </source>
</evidence>
<dbReference type="AlphaFoldDB" id="A0A139SKI0"/>
<dbReference type="PANTHER" id="PTHR12526">
    <property type="entry name" value="GLYCOSYLTRANSFERASE"/>
    <property type="match status" value="1"/>
</dbReference>
<dbReference type="Pfam" id="PF13579">
    <property type="entry name" value="Glyco_trans_4_4"/>
    <property type="match status" value="1"/>
</dbReference>
<dbReference type="InterPro" id="IPR028098">
    <property type="entry name" value="Glyco_trans_4-like_N"/>
</dbReference>
<dbReference type="GO" id="GO:0016757">
    <property type="term" value="F:glycosyltransferase activity"/>
    <property type="evidence" value="ECO:0007669"/>
    <property type="project" value="UniProtKB-KW"/>
</dbReference>
<evidence type="ECO:0000256" key="2">
    <source>
        <dbReference type="ARBA" id="ARBA00022679"/>
    </source>
</evidence>
<organism evidence="5 6">
    <name type="scientific">Cephaloticoccus primus</name>
    <dbReference type="NCBI Taxonomy" id="1548207"/>
    <lineage>
        <taxon>Bacteria</taxon>
        <taxon>Pseudomonadati</taxon>
        <taxon>Verrucomicrobiota</taxon>
        <taxon>Opitutia</taxon>
        <taxon>Opitutales</taxon>
        <taxon>Opitutaceae</taxon>
        <taxon>Cephaloticoccus</taxon>
    </lineage>
</organism>
<dbReference type="Proteomes" id="UP000070058">
    <property type="component" value="Unassembled WGS sequence"/>
</dbReference>
<comment type="caution">
    <text evidence="5">The sequence shown here is derived from an EMBL/GenBank/DDBJ whole genome shotgun (WGS) entry which is preliminary data.</text>
</comment>
<dbReference type="PANTHER" id="PTHR12526:SF510">
    <property type="entry name" value="D-INOSITOL 3-PHOSPHATE GLYCOSYLTRANSFERASE"/>
    <property type="match status" value="1"/>
</dbReference>
<dbReference type="EMBL" id="LSZQ01000052">
    <property type="protein sequence ID" value="KXU35063.1"/>
    <property type="molecule type" value="Genomic_DNA"/>
</dbReference>
<accession>A0A139SKI0</accession>
<dbReference type="Gene3D" id="3.40.50.2000">
    <property type="entry name" value="Glycogen Phosphorylase B"/>
    <property type="match status" value="2"/>
</dbReference>
<feature type="domain" description="Glycosyltransferase subfamily 4-like N-terminal" evidence="4">
    <location>
        <begin position="12"/>
        <end position="169"/>
    </location>
</feature>
<evidence type="ECO:0000313" key="6">
    <source>
        <dbReference type="Proteomes" id="UP000070058"/>
    </source>
</evidence>
<keyword evidence="2" id="KW-0808">Transferase</keyword>
<evidence type="ECO:0008006" key="7">
    <source>
        <dbReference type="Google" id="ProtNLM"/>
    </source>
</evidence>
<keyword evidence="6" id="KW-1185">Reference proteome</keyword>
<evidence type="ECO:0000259" key="3">
    <source>
        <dbReference type="Pfam" id="PF00534"/>
    </source>
</evidence>
<protein>
    <recommendedName>
        <fullName evidence="7">Transferase</fullName>
    </recommendedName>
</protein>
<feature type="domain" description="Glycosyl transferase family 1" evidence="3">
    <location>
        <begin position="196"/>
        <end position="375"/>
    </location>
</feature>
<sequence>MRVIYTLRRASGGPAESVLRSSAALRALGHHVEVVTADPPDTPPPAGASFVFHPLGGEGAQTLGRWLRTERDRFDAVIVQGLWHAGHTVRTSLRGSATPYFVFPHGMLDPTFARSYPLKHLKKQLYWWWREGRVLRDARAVCFTCEEERQRARRTFFPYAVNERVVAYGAARPPVEPAQYAALRCAFWEKFPVLRERSLILFLGRIHHKKGLHELIDGFAQFRQTRGGEPLPALVIAGPCERSPRLPAALQKQAAAHGLSQVDLRDGESAARAASSADIVWLPMLGDDLKWGALLASEAFILPSHHENFGIAVAEAMACGRPVLISDKVNIWREIAAADAGLVAPDTAAGVHELLTRWAALTPAARAEMGSAARECYEQNFEINRAAASLAETIRTCLTQSSQR</sequence>
<keyword evidence="1" id="KW-0328">Glycosyltransferase</keyword>
<gene>
    <name evidence="5" type="ORF">AXK11_06795</name>
</gene>
<proteinExistence type="predicted"/>
<evidence type="ECO:0000313" key="5">
    <source>
        <dbReference type="EMBL" id="KXU35063.1"/>
    </source>
</evidence>
<evidence type="ECO:0000256" key="1">
    <source>
        <dbReference type="ARBA" id="ARBA00022676"/>
    </source>
</evidence>
<reference evidence="6" key="1">
    <citation type="submission" date="2016-02" db="EMBL/GenBank/DDBJ databases">
        <authorList>
            <person name="Sanders J.G."/>
            <person name="Lin J.Y."/>
            <person name="Wertz J.T."/>
            <person name="Russell J.A."/>
            <person name="Moreau C.S."/>
            <person name="Powell S."/>
        </authorList>
    </citation>
    <scope>NUCLEOTIDE SEQUENCE [LARGE SCALE GENOMIC DNA]</scope>
    <source>
        <strain evidence="6">CAG34</strain>
    </source>
</reference>
<dbReference type="Pfam" id="PF00534">
    <property type="entry name" value="Glycos_transf_1"/>
    <property type="match status" value="1"/>
</dbReference>
<dbReference type="STRING" id="1548207.AXK11_06795"/>
<name>A0A139SKI0_9BACT</name>
<dbReference type="SUPFAM" id="SSF53756">
    <property type="entry name" value="UDP-Glycosyltransferase/glycogen phosphorylase"/>
    <property type="match status" value="1"/>
</dbReference>
<dbReference type="InterPro" id="IPR001296">
    <property type="entry name" value="Glyco_trans_1"/>
</dbReference>